<dbReference type="PANTHER" id="PTHR30007">
    <property type="entry name" value="PHP DOMAIN PROTEIN"/>
    <property type="match status" value="1"/>
</dbReference>
<evidence type="ECO:0000259" key="2">
    <source>
        <dbReference type="Pfam" id="PF01609"/>
    </source>
</evidence>
<dbReference type="InterPro" id="IPR002559">
    <property type="entry name" value="Transposase_11"/>
</dbReference>
<comment type="caution">
    <text evidence="3">The sequence shown here is derived from an EMBL/GenBank/DDBJ whole genome shotgun (WGS) entry which is preliminary data.</text>
</comment>
<feature type="domain" description="Transposase IS4-like" evidence="2">
    <location>
        <begin position="86"/>
        <end position="178"/>
    </location>
</feature>
<sequence length="345" mass="39089">MADRPTFPPSSVTPRSPSDLPPSRRHQRDLVHHANRLPVADAARLLPTLETVYQIFYRWRQQGLWQRLHDALIRRVRRQAGRTERPTVAIIESQSVKTTHIGGDERGYDAAKKTKGRKRHIVVDTLGLVLAVAVHSAGDQDQCGGARVLFALWQRIKHMTVIYGDTAYGRAGLPKWILETLGATEALDRGRTFAWLGFSRRHSKDYERNPETSEALIQISMIHLMLQRLDKTQMANTEGDISERARKRAAELANEADARATPPREPTRPRKRNGTRTVTAIRDLRLPSPGTSLIRQYKGRTIEVRVLDDEFEFDGERYKSLSAIAKAVTGSHCNGFRFFKLGDKS</sequence>
<accession>A0ABP0NJI6</accession>
<name>A0ABP0NJI6_9DINO</name>
<organism evidence="3 4">
    <name type="scientific">Durusdinium trenchii</name>
    <dbReference type="NCBI Taxonomy" id="1381693"/>
    <lineage>
        <taxon>Eukaryota</taxon>
        <taxon>Sar</taxon>
        <taxon>Alveolata</taxon>
        <taxon>Dinophyceae</taxon>
        <taxon>Suessiales</taxon>
        <taxon>Symbiodiniaceae</taxon>
        <taxon>Durusdinium</taxon>
    </lineage>
</organism>
<protein>
    <submittedName>
        <fullName evidence="3">Transposase DDE domain protein</fullName>
    </submittedName>
</protein>
<dbReference type="InterPro" id="IPR021322">
    <property type="entry name" value="DUF2924"/>
</dbReference>
<evidence type="ECO:0000256" key="1">
    <source>
        <dbReference type="SAM" id="MobiDB-lite"/>
    </source>
</evidence>
<evidence type="ECO:0000313" key="4">
    <source>
        <dbReference type="Proteomes" id="UP001642464"/>
    </source>
</evidence>
<reference evidence="3 4" key="1">
    <citation type="submission" date="2024-02" db="EMBL/GenBank/DDBJ databases">
        <authorList>
            <person name="Chen Y."/>
            <person name="Shah S."/>
            <person name="Dougan E. K."/>
            <person name="Thang M."/>
            <person name="Chan C."/>
        </authorList>
    </citation>
    <scope>NUCLEOTIDE SEQUENCE [LARGE SCALE GENOMIC DNA]</scope>
</reference>
<feature type="compositionally biased region" description="Low complexity" evidence="1">
    <location>
        <begin position="251"/>
        <end position="261"/>
    </location>
</feature>
<proteinExistence type="predicted"/>
<feature type="region of interest" description="Disordered" evidence="1">
    <location>
        <begin position="236"/>
        <end position="275"/>
    </location>
</feature>
<dbReference type="Pfam" id="PF01609">
    <property type="entry name" value="DDE_Tnp_1"/>
    <property type="match status" value="1"/>
</dbReference>
<dbReference type="PANTHER" id="PTHR30007:SF0">
    <property type="entry name" value="TRANSPOSASE"/>
    <property type="match status" value="1"/>
</dbReference>
<keyword evidence="4" id="KW-1185">Reference proteome</keyword>
<evidence type="ECO:0000313" key="3">
    <source>
        <dbReference type="EMBL" id="CAK9063941.1"/>
    </source>
</evidence>
<feature type="region of interest" description="Disordered" evidence="1">
    <location>
        <begin position="1"/>
        <end position="26"/>
    </location>
</feature>
<feature type="compositionally biased region" description="Basic and acidic residues" evidence="1">
    <location>
        <begin position="241"/>
        <end position="250"/>
    </location>
</feature>
<dbReference type="EMBL" id="CAXAMM010029004">
    <property type="protein sequence ID" value="CAK9063941.1"/>
    <property type="molecule type" value="Genomic_DNA"/>
</dbReference>
<dbReference type="Pfam" id="PF11149">
    <property type="entry name" value="DUF2924"/>
    <property type="match status" value="1"/>
</dbReference>
<gene>
    <name evidence="3" type="ORF">SCF082_LOCUS33024</name>
</gene>
<dbReference type="Proteomes" id="UP001642464">
    <property type="component" value="Unassembled WGS sequence"/>
</dbReference>